<proteinExistence type="predicted"/>
<sequence>MRKLLFLFAVILIPAFSFSQTILDKIANHAKELGLKRIYDAKFELQSKSMASVFTTLSPGDYKVFGLGGYSEVKDIDLFIYNKDTNALIAKENTKLDGISIVNFTIEKTTKVWIKIYNRKSAPELEYYDCYLLITKY</sequence>
<dbReference type="AlphaFoldDB" id="A0A1H5XML1"/>
<name>A0A1H5XML1_9FLAO</name>
<keyword evidence="1" id="KW-0732">Signal</keyword>
<dbReference type="Proteomes" id="UP000236738">
    <property type="component" value="Unassembled WGS sequence"/>
</dbReference>
<gene>
    <name evidence="2" type="ORF">SAMN05421847_1488</name>
</gene>
<evidence type="ECO:0000313" key="2">
    <source>
        <dbReference type="EMBL" id="SEG13014.1"/>
    </source>
</evidence>
<protein>
    <submittedName>
        <fullName evidence="2">Uncharacterized protein</fullName>
    </submittedName>
</protein>
<feature type="signal peptide" evidence="1">
    <location>
        <begin position="1"/>
        <end position="19"/>
    </location>
</feature>
<organism evidence="2 3">
    <name type="scientific">Halpernia humi</name>
    <dbReference type="NCBI Taxonomy" id="493375"/>
    <lineage>
        <taxon>Bacteria</taxon>
        <taxon>Pseudomonadati</taxon>
        <taxon>Bacteroidota</taxon>
        <taxon>Flavobacteriia</taxon>
        <taxon>Flavobacteriales</taxon>
        <taxon>Weeksellaceae</taxon>
        <taxon>Chryseobacterium group</taxon>
        <taxon>Halpernia</taxon>
    </lineage>
</organism>
<evidence type="ECO:0000256" key="1">
    <source>
        <dbReference type="SAM" id="SignalP"/>
    </source>
</evidence>
<dbReference type="EMBL" id="FNUS01000003">
    <property type="protein sequence ID" value="SEG13014.1"/>
    <property type="molecule type" value="Genomic_DNA"/>
</dbReference>
<feature type="chain" id="PRO_5009289652" evidence="1">
    <location>
        <begin position="20"/>
        <end position="137"/>
    </location>
</feature>
<keyword evidence="3" id="KW-1185">Reference proteome</keyword>
<accession>A0A1H5XML1</accession>
<evidence type="ECO:0000313" key="3">
    <source>
        <dbReference type="Proteomes" id="UP000236738"/>
    </source>
</evidence>
<reference evidence="3" key="1">
    <citation type="submission" date="2016-10" db="EMBL/GenBank/DDBJ databases">
        <authorList>
            <person name="Varghese N."/>
            <person name="Submissions S."/>
        </authorList>
    </citation>
    <scope>NUCLEOTIDE SEQUENCE [LARGE SCALE GENOMIC DNA]</scope>
    <source>
        <strain evidence="3">DSM 21580</strain>
    </source>
</reference>